<dbReference type="VEuPathDB" id="TriTrypDB:ADEAN_000538200"/>
<sequence>MRATAAEREREVEAAISLRENEINTLEERKKTLQSQLVVSQPSLREDPLLSSFPILDYCGKNAKYPIKSVPLEQVGNVLSQFDIAAKAIALRNKEDRVIVKDLRREIRTQEKKYVTWSEKKRRLADESGIDLKFITPQSREASFNLQNYTSEASIEEIEVRGKIIQKEIRAGKLIVEKKGKDSK</sequence>
<reference evidence="2 3" key="1">
    <citation type="submission" date="2020-08" db="EMBL/GenBank/DDBJ databases">
        <authorList>
            <person name="Newling K."/>
            <person name="Davey J."/>
            <person name="Forrester S."/>
        </authorList>
    </citation>
    <scope>NUCLEOTIDE SEQUENCE [LARGE SCALE GENOMIC DNA]</scope>
    <source>
        <strain evidence="3">Crithidia deanei Carvalho (ATCC PRA-265)</strain>
    </source>
</reference>
<accession>A0A7G2CDJ1</accession>
<evidence type="ECO:0000256" key="1">
    <source>
        <dbReference type="SAM" id="Coils"/>
    </source>
</evidence>
<organism evidence="2 3">
    <name type="scientific">Angomonas deanei</name>
    <dbReference type="NCBI Taxonomy" id="59799"/>
    <lineage>
        <taxon>Eukaryota</taxon>
        <taxon>Discoba</taxon>
        <taxon>Euglenozoa</taxon>
        <taxon>Kinetoplastea</taxon>
        <taxon>Metakinetoplastina</taxon>
        <taxon>Trypanosomatida</taxon>
        <taxon>Trypanosomatidae</taxon>
        <taxon>Strigomonadinae</taxon>
        <taxon>Angomonas</taxon>
    </lineage>
</organism>
<gene>
    <name evidence="2" type="ORF">ADEAN_000538200</name>
</gene>
<keyword evidence="3" id="KW-1185">Reference proteome</keyword>
<evidence type="ECO:0000313" key="2">
    <source>
        <dbReference type="EMBL" id="CAD2217896.1"/>
    </source>
</evidence>
<feature type="coiled-coil region" evidence="1">
    <location>
        <begin position="9"/>
        <end position="36"/>
    </location>
</feature>
<dbReference type="AlphaFoldDB" id="A0A7G2CDJ1"/>
<evidence type="ECO:0000313" key="3">
    <source>
        <dbReference type="Proteomes" id="UP000515908"/>
    </source>
</evidence>
<keyword evidence="1" id="KW-0175">Coiled coil</keyword>
<dbReference type="Proteomes" id="UP000515908">
    <property type="component" value="Chromosome 10"/>
</dbReference>
<protein>
    <submittedName>
        <fullName evidence="2">Uncharacterized protein</fullName>
    </submittedName>
</protein>
<proteinExistence type="predicted"/>
<name>A0A7G2CDJ1_9TRYP</name>
<dbReference type="EMBL" id="LR877154">
    <property type="protein sequence ID" value="CAD2217896.1"/>
    <property type="molecule type" value="Genomic_DNA"/>
</dbReference>